<feature type="domain" description="Secretin/TonB short N-terminal" evidence="12">
    <location>
        <begin position="43"/>
        <end position="94"/>
    </location>
</feature>
<keyword evidence="6" id="KW-0408">Iron</keyword>
<dbReference type="InterPro" id="IPR012910">
    <property type="entry name" value="Plug_dom"/>
</dbReference>
<evidence type="ECO:0000256" key="4">
    <source>
        <dbReference type="ARBA" id="ARBA00022496"/>
    </source>
</evidence>
<evidence type="ECO:0000256" key="1">
    <source>
        <dbReference type="ARBA" id="ARBA00004571"/>
    </source>
</evidence>
<keyword evidence="2 10" id="KW-0813">Transport</keyword>
<comment type="subcellular location">
    <subcellularLocation>
        <location evidence="1 10">Cell outer membrane</location>
        <topology evidence="1 10">Multi-pass membrane protein</topology>
    </subcellularLocation>
</comment>
<dbReference type="Pfam" id="PF07715">
    <property type="entry name" value="Plug"/>
    <property type="match status" value="1"/>
</dbReference>
<evidence type="ECO:0000256" key="3">
    <source>
        <dbReference type="ARBA" id="ARBA00022452"/>
    </source>
</evidence>
<evidence type="ECO:0000256" key="10">
    <source>
        <dbReference type="PROSITE-ProRule" id="PRU01360"/>
    </source>
</evidence>
<protein>
    <recommendedName>
        <fullName evidence="12">Secretin/TonB short N-terminal domain-containing protein</fullName>
    </recommendedName>
</protein>
<evidence type="ECO:0000259" key="12">
    <source>
        <dbReference type="SMART" id="SM00965"/>
    </source>
</evidence>
<dbReference type="EMBL" id="BAAAEM010000002">
    <property type="protein sequence ID" value="GAA0467337.1"/>
    <property type="molecule type" value="Genomic_DNA"/>
</dbReference>
<dbReference type="Gene3D" id="2.170.130.10">
    <property type="entry name" value="TonB-dependent receptor, plug domain"/>
    <property type="match status" value="1"/>
</dbReference>
<dbReference type="NCBIfam" id="TIGR01782">
    <property type="entry name" value="TonB-Xanth-Caul"/>
    <property type="match status" value="1"/>
</dbReference>
<keyword evidence="9 10" id="KW-0998">Cell outer membrane</keyword>
<dbReference type="PANTHER" id="PTHR40980:SF4">
    <property type="entry name" value="TONB-DEPENDENT RECEPTOR-LIKE BETA-BARREL DOMAIN-CONTAINING PROTEIN"/>
    <property type="match status" value="1"/>
</dbReference>
<keyword evidence="4" id="KW-0410">Iron transport</keyword>
<dbReference type="SUPFAM" id="SSF56935">
    <property type="entry name" value="Porins"/>
    <property type="match status" value="1"/>
</dbReference>
<dbReference type="Proteomes" id="UP001500713">
    <property type="component" value="Unassembled WGS sequence"/>
</dbReference>
<keyword evidence="5 10" id="KW-0812">Transmembrane</keyword>
<sequence length="1182" mass="130157">MLTGAANIAIVGSAHAQEQAMSFNMPDQSLSSALKDYALKTGKNLVYPPSMIANKRANAINGRLTPTQALRLLLRGTSISFREIQPNVVTLRIADTSQRRNAARFAVASPTAVQAASISTAAQNDGSSDDGSTGVVAGTVVNRSTGAALKGALVRVDGTNLETITDDRGHYYFPAVPRGQQIIRVEYLGEQARTAIVSVSPGSRQQANVQIGDANQDIVVFGYRSSIQQALNKQKNADNSATVVSSDLLGGFPAETVSEALRRVPGVAFGRDDETGEGSRITVRGFSSEAINVQLNGLELQGTSFDRTIDLSGFLADNISQVTIHKSLLPSHESTGSGGLVEIETKSGLDYGDFALNLSAEGERNFKSRFGDEYQFNGTLAKKITPNFGVAATIQYRKTDRSNYDVSIVDIIPPVFPIGFNTITRIPASFEFPFDPEVNQQLITSSSYTRRERAEESIVGSINFAWDIADHTKLRLDLQRNVRDVQSSNALAAIGFRTFRREMPIPELGGEVRQRQTLTALVPRQNFTARDEKLTSDTISFRGDTNVGRFEIFYKAGYARSRAEGNNSSIALLQTASTDIFDLINPSTILVNPDDDAAQTPRVVGGGFFFADNGIPVPSLTAEGLARISDPSRYDVRFATVNPIDNPTTSYSAELKARYIPAPDFIDYVEIGSKYNRNVRETVGTFSDPRQVLSQRFSRIIGRETPLSVFDSGTFSNEDFGRLGANGFFVPFLTSDVSKSIFAQLPDFVADDPATMFNEERYTFSDFTTVDPILDSAGFLRPTKTIEEKIAGYLEAKVNFGRFDLVAGVRYERERRDGQQISSPTVILDLPGIRREPRETFVDAGLVFVDSTAGTVQTWTPSFLATYRPNSNIVARLGYFRSTVHPDIRLLNRGRSFSVDLRPAFANVTIREANPNLKPSTTDNVDFDIAYYFDDTPGLVRASLFYKKISNNFTNVLSSSAENGDVEQRFRERFAPLADTRPEFLELQPNTEFLVNRPENGEGGTIWGAEFEVTRRLNFLPGFLSDFGILANATYTNGDFPTLVSARDDNGDIIQLSLDRALRDQARWVYNLSLDYERDGFQGRVIFTHQDATAQTFDEFNLNTVIPSYSTLDARFSYSFERFGGLFTVFVEGDNLLQGSKEADIRSTTSSQFGIGSADFNFPQSLQFNGGRTVTMGIRANF</sequence>
<name>A0ABN1A4J1_9SPHN</name>
<comment type="similarity">
    <text evidence="10 11">Belongs to the TonB-dependent receptor family.</text>
</comment>
<dbReference type="PROSITE" id="PS52016">
    <property type="entry name" value="TONB_DEPENDENT_REC_3"/>
    <property type="match status" value="1"/>
</dbReference>
<dbReference type="InterPro" id="IPR008969">
    <property type="entry name" value="CarboxyPept-like_regulatory"/>
</dbReference>
<gene>
    <name evidence="13" type="ORF">GCM10009096_05130</name>
</gene>
<evidence type="ECO:0000256" key="8">
    <source>
        <dbReference type="ARBA" id="ARBA00023136"/>
    </source>
</evidence>
<dbReference type="Gene3D" id="2.60.40.1120">
    <property type="entry name" value="Carboxypeptidase-like, regulatory domain"/>
    <property type="match status" value="1"/>
</dbReference>
<keyword evidence="4" id="KW-0406">Ion transport</keyword>
<comment type="caution">
    <text evidence="13">The sequence shown here is derived from an EMBL/GenBank/DDBJ whole genome shotgun (WGS) entry which is preliminary data.</text>
</comment>
<keyword evidence="8 10" id="KW-0472">Membrane</keyword>
<evidence type="ECO:0000256" key="6">
    <source>
        <dbReference type="ARBA" id="ARBA00023004"/>
    </source>
</evidence>
<dbReference type="Pfam" id="PF13715">
    <property type="entry name" value="CarbopepD_reg_2"/>
    <property type="match status" value="1"/>
</dbReference>
<dbReference type="InterPro" id="IPR037066">
    <property type="entry name" value="Plug_dom_sf"/>
</dbReference>
<evidence type="ECO:0000256" key="5">
    <source>
        <dbReference type="ARBA" id="ARBA00022692"/>
    </source>
</evidence>
<dbReference type="Gene3D" id="2.40.170.20">
    <property type="entry name" value="TonB-dependent receptor, beta-barrel domain"/>
    <property type="match status" value="1"/>
</dbReference>
<evidence type="ECO:0000256" key="7">
    <source>
        <dbReference type="ARBA" id="ARBA00023077"/>
    </source>
</evidence>
<evidence type="ECO:0000256" key="2">
    <source>
        <dbReference type="ARBA" id="ARBA00022448"/>
    </source>
</evidence>
<evidence type="ECO:0000256" key="11">
    <source>
        <dbReference type="RuleBase" id="RU003357"/>
    </source>
</evidence>
<dbReference type="InterPro" id="IPR010104">
    <property type="entry name" value="TonB_rcpt_bac"/>
</dbReference>
<dbReference type="InterPro" id="IPR036942">
    <property type="entry name" value="Beta-barrel_TonB_sf"/>
</dbReference>
<dbReference type="PANTHER" id="PTHR40980">
    <property type="entry name" value="PLUG DOMAIN-CONTAINING PROTEIN"/>
    <property type="match status" value="1"/>
</dbReference>
<proteinExistence type="inferred from homology"/>
<dbReference type="Gene3D" id="3.55.50.30">
    <property type="match status" value="1"/>
</dbReference>
<dbReference type="SUPFAM" id="SSF49464">
    <property type="entry name" value="Carboxypeptidase regulatory domain-like"/>
    <property type="match status" value="1"/>
</dbReference>
<evidence type="ECO:0000313" key="13">
    <source>
        <dbReference type="EMBL" id="GAA0467337.1"/>
    </source>
</evidence>
<evidence type="ECO:0000256" key="9">
    <source>
        <dbReference type="ARBA" id="ARBA00023237"/>
    </source>
</evidence>
<dbReference type="InterPro" id="IPR039426">
    <property type="entry name" value="TonB-dep_rcpt-like"/>
</dbReference>
<evidence type="ECO:0000313" key="14">
    <source>
        <dbReference type="Proteomes" id="UP001500713"/>
    </source>
</evidence>
<reference evidence="13 14" key="1">
    <citation type="journal article" date="2019" name="Int. J. Syst. Evol. Microbiol.">
        <title>The Global Catalogue of Microorganisms (GCM) 10K type strain sequencing project: providing services to taxonomists for standard genome sequencing and annotation.</title>
        <authorList>
            <consortium name="The Broad Institute Genomics Platform"/>
            <consortium name="The Broad Institute Genome Sequencing Center for Infectious Disease"/>
            <person name="Wu L."/>
            <person name="Ma J."/>
        </authorList>
    </citation>
    <scope>NUCLEOTIDE SEQUENCE [LARGE SCALE GENOMIC DNA]</scope>
    <source>
        <strain evidence="13 14">JCM 14162</strain>
    </source>
</reference>
<dbReference type="InterPro" id="IPR000531">
    <property type="entry name" value="Beta-barrel_TonB"/>
</dbReference>
<dbReference type="Pfam" id="PF07660">
    <property type="entry name" value="STN"/>
    <property type="match status" value="1"/>
</dbReference>
<dbReference type="SMART" id="SM00965">
    <property type="entry name" value="STN"/>
    <property type="match status" value="1"/>
</dbReference>
<organism evidence="13 14">
    <name type="scientific">Parasphingorhabdus litoris</name>
    <dbReference type="NCBI Taxonomy" id="394733"/>
    <lineage>
        <taxon>Bacteria</taxon>
        <taxon>Pseudomonadati</taxon>
        <taxon>Pseudomonadota</taxon>
        <taxon>Alphaproteobacteria</taxon>
        <taxon>Sphingomonadales</taxon>
        <taxon>Sphingomonadaceae</taxon>
        <taxon>Parasphingorhabdus</taxon>
    </lineage>
</organism>
<keyword evidence="3 10" id="KW-1134">Transmembrane beta strand</keyword>
<dbReference type="Pfam" id="PF00593">
    <property type="entry name" value="TonB_dep_Rec_b-barrel"/>
    <property type="match status" value="1"/>
</dbReference>
<keyword evidence="7 11" id="KW-0798">TonB box</keyword>
<accession>A0ABN1A4J1</accession>
<keyword evidence="14" id="KW-1185">Reference proteome</keyword>
<dbReference type="InterPro" id="IPR011662">
    <property type="entry name" value="Secretin/TonB_short_N"/>
</dbReference>